<organism evidence="1 2">
    <name type="scientific">Prochlorococcus marinus (strain MIT 9303)</name>
    <dbReference type="NCBI Taxonomy" id="59922"/>
    <lineage>
        <taxon>Bacteria</taxon>
        <taxon>Bacillati</taxon>
        <taxon>Cyanobacteriota</taxon>
        <taxon>Cyanophyceae</taxon>
        <taxon>Synechococcales</taxon>
        <taxon>Prochlorococcaceae</taxon>
        <taxon>Prochlorococcus</taxon>
    </lineage>
</organism>
<reference evidence="1 2" key="1">
    <citation type="journal article" date="2007" name="PLoS Genet.">
        <title>Patterns and implications of gene gain and loss in the evolution of Prochlorococcus.</title>
        <authorList>
            <person name="Kettler G.C."/>
            <person name="Martiny A.C."/>
            <person name="Huang K."/>
            <person name="Zucker J."/>
            <person name="Coleman M.L."/>
            <person name="Rodrigue S."/>
            <person name="Chen F."/>
            <person name="Lapidus A."/>
            <person name="Ferriera S."/>
            <person name="Johnson J."/>
            <person name="Steglich C."/>
            <person name="Church G.M."/>
            <person name="Richardson P."/>
            <person name="Chisholm S.W."/>
        </authorList>
    </citation>
    <scope>NUCLEOTIDE SEQUENCE [LARGE SCALE GENOMIC DNA]</scope>
    <source>
        <strain evidence="1 2">MIT 9303</strain>
    </source>
</reference>
<dbReference type="HOGENOM" id="CLU_209899_0_0_3"/>
<evidence type="ECO:0008006" key="3">
    <source>
        <dbReference type="Google" id="ProtNLM"/>
    </source>
</evidence>
<dbReference type="STRING" id="59922.P9303_29871"/>
<accession>A2CE07</accession>
<dbReference type="KEGG" id="pmf:P9303_29871"/>
<gene>
    <name evidence="1" type="ordered locus">P9303_29871</name>
</gene>
<dbReference type="BioCyc" id="PMAR59922:G1G80-2622-MONOMER"/>
<name>A2CE07_PROM3</name>
<dbReference type="AlphaFoldDB" id="A2CE07"/>
<proteinExistence type="predicted"/>
<dbReference type="RefSeq" id="WP_011827555.1">
    <property type="nucleotide sequence ID" value="NC_008820.1"/>
</dbReference>
<sequence>MQSTSQARDLFSRFVNWFSNSGSDKPAINQKEGGRDVFSRLMNTISG</sequence>
<evidence type="ECO:0000313" key="1">
    <source>
        <dbReference type="EMBL" id="ABM79717.1"/>
    </source>
</evidence>
<dbReference type="Proteomes" id="UP000002274">
    <property type="component" value="Chromosome"/>
</dbReference>
<dbReference type="EMBL" id="CP000554">
    <property type="protein sequence ID" value="ABM79717.1"/>
    <property type="molecule type" value="Genomic_DNA"/>
</dbReference>
<protein>
    <recommendedName>
        <fullName evidence="3">Ferredoxin--nitrite reductase</fullName>
    </recommendedName>
</protein>
<evidence type="ECO:0000313" key="2">
    <source>
        <dbReference type="Proteomes" id="UP000002274"/>
    </source>
</evidence>